<reference evidence="10 11" key="1">
    <citation type="submission" date="2017-08" db="EMBL/GenBank/DDBJ databases">
        <title>Fine stratification of microbial communities through a metagenomic profile of the photic zone.</title>
        <authorList>
            <person name="Haro-Moreno J.M."/>
            <person name="Lopez-Perez M."/>
            <person name="De La Torre J."/>
            <person name="Picazo A."/>
            <person name="Camacho A."/>
            <person name="Rodriguez-Valera F."/>
        </authorList>
    </citation>
    <scope>NUCLEOTIDE SEQUENCE [LARGE SCALE GENOMIC DNA]</scope>
    <source>
        <strain evidence="10">MED-G24</strain>
    </source>
</reference>
<dbReference type="InterPro" id="IPR000774">
    <property type="entry name" value="PPIase_FKBP_N"/>
</dbReference>
<dbReference type="PANTHER" id="PTHR43811:SF19">
    <property type="entry name" value="39 KDA FK506-BINDING NUCLEAR PROTEIN"/>
    <property type="match status" value="1"/>
</dbReference>
<evidence type="ECO:0000256" key="7">
    <source>
        <dbReference type="SAM" id="Coils"/>
    </source>
</evidence>
<gene>
    <name evidence="10" type="ORF">CNE99_08620</name>
</gene>
<dbReference type="InterPro" id="IPR046357">
    <property type="entry name" value="PPIase_dom_sf"/>
</dbReference>
<dbReference type="Pfam" id="PF00254">
    <property type="entry name" value="FKBP_C"/>
    <property type="match status" value="1"/>
</dbReference>
<feature type="coiled-coil region" evidence="7">
    <location>
        <begin position="123"/>
        <end position="150"/>
    </location>
</feature>
<evidence type="ECO:0000256" key="4">
    <source>
        <dbReference type="ARBA" id="ARBA00023235"/>
    </source>
</evidence>
<evidence type="ECO:0000256" key="5">
    <source>
        <dbReference type="PROSITE-ProRule" id="PRU00277"/>
    </source>
</evidence>
<organism evidence="10 11">
    <name type="scientific">OM182 bacterium MED-G24</name>
    <dbReference type="NCBI Taxonomy" id="1986255"/>
    <lineage>
        <taxon>Bacteria</taxon>
        <taxon>Pseudomonadati</taxon>
        <taxon>Pseudomonadota</taxon>
        <taxon>Gammaproteobacteria</taxon>
        <taxon>OMG group</taxon>
        <taxon>OM182 clade</taxon>
    </lineage>
</organism>
<evidence type="ECO:0000256" key="2">
    <source>
        <dbReference type="ARBA" id="ARBA00006577"/>
    </source>
</evidence>
<comment type="catalytic activity">
    <reaction evidence="1 5 6">
        <text>[protein]-peptidylproline (omega=180) = [protein]-peptidylproline (omega=0)</text>
        <dbReference type="Rhea" id="RHEA:16237"/>
        <dbReference type="Rhea" id="RHEA-COMP:10747"/>
        <dbReference type="Rhea" id="RHEA-COMP:10748"/>
        <dbReference type="ChEBI" id="CHEBI:83833"/>
        <dbReference type="ChEBI" id="CHEBI:83834"/>
        <dbReference type="EC" id="5.2.1.8"/>
    </reaction>
</comment>
<dbReference type="Pfam" id="PF01346">
    <property type="entry name" value="FKBP_N"/>
    <property type="match status" value="1"/>
</dbReference>
<keyword evidence="7" id="KW-0175">Coiled coil</keyword>
<dbReference type="Gene3D" id="3.10.50.40">
    <property type="match status" value="1"/>
</dbReference>
<evidence type="ECO:0000256" key="3">
    <source>
        <dbReference type="ARBA" id="ARBA00023110"/>
    </source>
</evidence>
<protein>
    <recommendedName>
        <fullName evidence="6">Peptidyl-prolyl cis-trans isomerase</fullName>
        <ecNumber evidence="6">5.2.1.8</ecNumber>
    </recommendedName>
</protein>
<dbReference type="PANTHER" id="PTHR43811">
    <property type="entry name" value="FKBP-TYPE PEPTIDYL-PROLYL CIS-TRANS ISOMERASE FKPA"/>
    <property type="match status" value="1"/>
</dbReference>
<dbReference type="GO" id="GO:0006457">
    <property type="term" value="P:protein folding"/>
    <property type="evidence" value="ECO:0007669"/>
    <property type="project" value="InterPro"/>
</dbReference>
<dbReference type="PROSITE" id="PS50059">
    <property type="entry name" value="FKBP_PPIASE"/>
    <property type="match status" value="1"/>
</dbReference>
<feature type="domain" description="PPIase FKBP-type" evidence="9">
    <location>
        <begin position="181"/>
        <end position="265"/>
    </location>
</feature>
<feature type="compositionally biased region" description="Polar residues" evidence="8">
    <location>
        <begin position="40"/>
        <end position="59"/>
    </location>
</feature>
<dbReference type="AlphaFoldDB" id="A0A2A5WLF2"/>
<feature type="region of interest" description="Disordered" evidence="8">
    <location>
        <begin position="37"/>
        <end position="59"/>
    </location>
</feature>
<proteinExistence type="inferred from homology"/>
<dbReference type="InterPro" id="IPR036944">
    <property type="entry name" value="PPIase_FKBP_N_sf"/>
</dbReference>
<comment type="caution">
    <text evidence="10">The sequence shown here is derived from an EMBL/GenBank/DDBJ whole genome shotgun (WGS) entry which is preliminary data.</text>
</comment>
<dbReference type="Proteomes" id="UP000219327">
    <property type="component" value="Unassembled WGS sequence"/>
</dbReference>
<keyword evidence="3 5" id="KW-0697">Rotamase</keyword>
<evidence type="ECO:0000256" key="1">
    <source>
        <dbReference type="ARBA" id="ARBA00000971"/>
    </source>
</evidence>
<dbReference type="GO" id="GO:0003755">
    <property type="term" value="F:peptidyl-prolyl cis-trans isomerase activity"/>
    <property type="evidence" value="ECO:0007669"/>
    <property type="project" value="UniProtKB-UniRule"/>
</dbReference>
<dbReference type="EMBL" id="NTKD01000053">
    <property type="protein sequence ID" value="PDH37098.1"/>
    <property type="molecule type" value="Genomic_DNA"/>
</dbReference>
<accession>A0A2A5WLF2</accession>
<evidence type="ECO:0000313" key="11">
    <source>
        <dbReference type="Proteomes" id="UP000219327"/>
    </source>
</evidence>
<name>A0A2A5WLF2_9GAMM</name>
<sequence>MPALKISGRGIIVKYFKNSILAMVLVVQSTCASDHEASPASAQATPIHSAESATGMTGESSTSDWDIGYFFGYSLGNSLRANGVSDIDETTMMQGLKDALAGRASELDADQVRAVTEYIRALRAHAVSEANALRAEKLELEAEKSRLYLQANASQPGVKTTASGLQYIIENPGEGARPAADSVVEVTYRGSLTNGTEFDATEPGMTATFSLQYVIGGWSEGVPLIARGGKVRLFVPPKMGYGERGTPNIPPNAVLVFDVSLVDFQSSSQ</sequence>
<dbReference type="EC" id="5.2.1.8" evidence="6"/>
<evidence type="ECO:0000256" key="6">
    <source>
        <dbReference type="RuleBase" id="RU003915"/>
    </source>
</evidence>
<evidence type="ECO:0000313" key="10">
    <source>
        <dbReference type="EMBL" id="PDH37098.1"/>
    </source>
</evidence>
<dbReference type="SUPFAM" id="SSF54534">
    <property type="entry name" value="FKBP-like"/>
    <property type="match status" value="1"/>
</dbReference>
<evidence type="ECO:0000256" key="8">
    <source>
        <dbReference type="SAM" id="MobiDB-lite"/>
    </source>
</evidence>
<evidence type="ECO:0000259" key="9">
    <source>
        <dbReference type="PROSITE" id="PS50059"/>
    </source>
</evidence>
<dbReference type="InterPro" id="IPR001179">
    <property type="entry name" value="PPIase_FKBP_dom"/>
</dbReference>
<comment type="similarity">
    <text evidence="2 6">Belongs to the FKBP-type PPIase family.</text>
</comment>
<keyword evidence="4 5" id="KW-0413">Isomerase</keyword>
<dbReference type="Gene3D" id="1.10.287.460">
    <property type="entry name" value="Peptidyl-prolyl cis-trans isomerase, FKBP-type, N-terminal domain"/>
    <property type="match status" value="1"/>
</dbReference>